<reference evidence="1" key="1">
    <citation type="submission" date="2022-05" db="EMBL/GenBank/DDBJ databases">
        <title>Chromosome-level genome of Chaenocephalus aceratus.</title>
        <authorList>
            <person name="Park H."/>
        </authorList>
    </citation>
    <scope>NUCLEOTIDE SEQUENCE</scope>
    <source>
        <strain evidence="1">KU_202001</strain>
    </source>
</reference>
<organism evidence="1 2">
    <name type="scientific">Chaenocephalus aceratus</name>
    <name type="common">Blackfin icefish</name>
    <name type="synonym">Chaenichthys aceratus</name>
    <dbReference type="NCBI Taxonomy" id="36190"/>
    <lineage>
        <taxon>Eukaryota</taxon>
        <taxon>Metazoa</taxon>
        <taxon>Chordata</taxon>
        <taxon>Craniata</taxon>
        <taxon>Vertebrata</taxon>
        <taxon>Euteleostomi</taxon>
        <taxon>Actinopterygii</taxon>
        <taxon>Neopterygii</taxon>
        <taxon>Teleostei</taxon>
        <taxon>Neoteleostei</taxon>
        <taxon>Acanthomorphata</taxon>
        <taxon>Eupercaria</taxon>
        <taxon>Perciformes</taxon>
        <taxon>Notothenioidei</taxon>
        <taxon>Channichthyidae</taxon>
        <taxon>Chaenocephalus</taxon>
    </lineage>
</organism>
<evidence type="ECO:0000313" key="1">
    <source>
        <dbReference type="EMBL" id="KAI4814129.1"/>
    </source>
</evidence>
<sequence>VDDAMLMFDKTTNRHREDFPKTGFLPAPQCGGISRAHMPNVGAEDTHCKQSPSQRRTPHTISLAFKGVEYGQLCWRLNSLKPPFLLQRFIV</sequence>
<dbReference type="Proteomes" id="UP001057452">
    <property type="component" value="Chromosome 14"/>
</dbReference>
<gene>
    <name evidence="1" type="ORF">KUCAC02_003335</name>
</gene>
<evidence type="ECO:0000313" key="2">
    <source>
        <dbReference type="Proteomes" id="UP001057452"/>
    </source>
</evidence>
<proteinExistence type="predicted"/>
<keyword evidence="2" id="KW-1185">Reference proteome</keyword>
<dbReference type="EMBL" id="CM043798">
    <property type="protein sequence ID" value="KAI4814129.1"/>
    <property type="molecule type" value="Genomic_DNA"/>
</dbReference>
<comment type="caution">
    <text evidence="1">The sequence shown here is derived from an EMBL/GenBank/DDBJ whole genome shotgun (WGS) entry which is preliminary data.</text>
</comment>
<feature type="non-terminal residue" evidence="1">
    <location>
        <position position="91"/>
    </location>
</feature>
<name>A0ACB9WKH6_CHAAC</name>
<accession>A0ACB9WKH6</accession>
<protein>
    <submittedName>
        <fullName evidence="1">Uncharacterized protein</fullName>
    </submittedName>
</protein>
<feature type="non-terminal residue" evidence="1">
    <location>
        <position position="1"/>
    </location>
</feature>